<feature type="compositionally biased region" description="Basic residues" evidence="7">
    <location>
        <begin position="992"/>
        <end position="1002"/>
    </location>
</feature>
<dbReference type="CDD" id="cd07731">
    <property type="entry name" value="ComA-like_MBL-fold"/>
    <property type="match status" value="1"/>
</dbReference>
<name>A0A8H1QR16_9ACTN</name>
<evidence type="ECO:0000256" key="4">
    <source>
        <dbReference type="ARBA" id="ARBA00022692"/>
    </source>
</evidence>
<feature type="transmembrane region" description="Helical" evidence="8">
    <location>
        <begin position="587"/>
        <end position="605"/>
    </location>
</feature>
<comment type="caution">
    <text evidence="10">The sequence shown here is derived from an EMBL/GenBank/DDBJ whole genome shotgun (WGS) entry which is preliminary data.</text>
</comment>
<evidence type="ECO:0000256" key="3">
    <source>
        <dbReference type="ARBA" id="ARBA00022475"/>
    </source>
</evidence>
<keyword evidence="10" id="KW-0808">Transferase</keyword>
<dbReference type="Gene3D" id="3.60.15.10">
    <property type="entry name" value="Ribonuclease Z/Hydroxyacylglutathione hydrolase-like"/>
    <property type="match status" value="1"/>
</dbReference>
<feature type="transmembrane region" description="Helical" evidence="8">
    <location>
        <begin position="328"/>
        <end position="350"/>
    </location>
</feature>
<dbReference type="GO" id="GO:0005886">
    <property type="term" value="C:plasma membrane"/>
    <property type="evidence" value="ECO:0007669"/>
    <property type="project" value="UniProtKB-SubCell"/>
</dbReference>
<evidence type="ECO:0000256" key="2">
    <source>
        <dbReference type="ARBA" id="ARBA00017703"/>
    </source>
</evidence>
<evidence type="ECO:0000259" key="9">
    <source>
        <dbReference type="SMART" id="SM00849"/>
    </source>
</evidence>
<dbReference type="InterPro" id="IPR036866">
    <property type="entry name" value="RibonucZ/Hydroxyglut_hydro"/>
</dbReference>
<dbReference type="InterPro" id="IPR001279">
    <property type="entry name" value="Metallo-B-lactamas"/>
</dbReference>
<dbReference type="Pfam" id="PF00753">
    <property type="entry name" value="Lactamase_B"/>
    <property type="match status" value="1"/>
</dbReference>
<dbReference type="SUPFAM" id="SSF56281">
    <property type="entry name" value="Metallo-hydrolase/oxidoreductase"/>
    <property type="match status" value="1"/>
</dbReference>
<keyword evidence="10" id="KW-0548">Nucleotidyltransferase</keyword>
<dbReference type="SUPFAM" id="SSF48019">
    <property type="entry name" value="post-AAA+ oligomerization domain-like"/>
    <property type="match status" value="1"/>
</dbReference>
<feature type="region of interest" description="Disordered" evidence="7">
    <location>
        <begin position="889"/>
        <end position="1050"/>
    </location>
</feature>
<dbReference type="PANTHER" id="PTHR30619">
    <property type="entry name" value="DNA INTERNALIZATION/COMPETENCE PROTEIN COMEC/REC2"/>
    <property type="match status" value="1"/>
</dbReference>
<dbReference type="Pfam" id="PF03772">
    <property type="entry name" value="Competence"/>
    <property type="match status" value="1"/>
</dbReference>
<dbReference type="InterPro" id="IPR027417">
    <property type="entry name" value="P-loop_NTPase"/>
</dbReference>
<keyword evidence="6 8" id="KW-0472">Membrane</keyword>
<dbReference type="GO" id="GO:0003887">
    <property type="term" value="F:DNA-directed DNA polymerase activity"/>
    <property type="evidence" value="ECO:0007669"/>
    <property type="project" value="InterPro"/>
</dbReference>
<organism evidence="10 11">
    <name type="scientific">Streptomyces albus</name>
    <dbReference type="NCBI Taxonomy" id="1888"/>
    <lineage>
        <taxon>Bacteria</taxon>
        <taxon>Bacillati</taxon>
        <taxon>Actinomycetota</taxon>
        <taxon>Actinomycetes</taxon>
        <taxon>Kitasatosporales</taxon>
        <taxon>Streptomycetaceae</taxon>
        <taxon>Streptomyces</taxon>
    </lineage>
</organism>
<feature type="transmembrane region" description="Helical" evidence="8">
    <location>
        <begin position="410"/>
        <end position="428"/>
    </location>
</feature>
<dbReference type="Gene3D" id="1.20.272.10">
    <property type="match status" value="1"/>
</dbReference>
<comment type="subcellular location">
    <subcellularLocation>
        <location evidence="1">Cell membrane</location>
        <topology evidence="1">Multi-pass membrane protein</topology>
    </subcellularLocation>
</comment>
<dbReference type="GO" id="GO:0009360">
    <property type="term" value="C:DNA polymerase III complex"/>
    <property type="evidence" value="ECO:0007669"/>
    <property type="project" value="InterPro"/>
</dbReference>
<dbReference type="PANTHER" id="PTHR30619:SF1">
    <property type="entry name" value="RECOMBINATION PROTEIN 2"/>
    <property type="match status" value="1"/>
</dbReference>
<dbReference type="InterPro" id="IPR048466">
    <property type="entry name" value="DNA_pol3_delta-like_C"/>
</dbReference>
<proteinExistence type="predicted"/>
<feature type="region of interest" description="Disordered" evidence="7">
    <location>
        <begin position="51"/>
        <end position="105"/>
    </location>
</feature>
<evidence type="ECO:0000313" key="10">
    <source>
        <dbReference type="EMBL" id="TGG83576.1"/>
    </source>
</evidence>
<dbReference type="Gene3D" id="3.40.50.300">
    <property type="entry name" value="P-loop containing nucleotide triphosphate hydrolases"/>
    <property type="match status" value="1"/>
</dbReference>
<keyword evidence="5 8" id="KW-1133">Transmembrane helix</keyword>
<dbReference type="EMBL" id="RCIY01000055">
    <property type="protein sequence ID" value="TGG83576.1"/>
    <property type="molecule type" value="Genomic_DNA"/>
</dbReference>
<dbReference type="GO" id="GO:0003677">
    <property type="term" value="F:DNA binding"/>
    <property type="evidence" value="ECO:0007669"/>
    <property type="project" value="InterPro"/>
</dbReference>
<dbReference type="InterPro" id="IPR005790">
    <property type="entry name" value="DNA_polIII_delta"/>
</dbReference>
<evidence type="ECO:0000256" key="6">
    <source>
        <dbReference type="ARBA" id="ARBA00023136"/>
    </source>
</evidence>
<dbReference type="InterPro" id="IPR052159">
    <property type="entry name" value="Competence_DNA_uptake"/>
</dbReference>
<dbReference type="Proteomes" id="UP000298111">
    <property type="component" value="Unassembled WGS sequence"/>
</dbReference>
<evidence type="ECO:0000256" key="7">
    <source>
        <dbReference type="SAM" id="MobiDB-lite"/>
    </source>
</evidence>
<feature type="transmembrane region" description="Helical" evidence="8">
    <location>
        <begin position="559"/>
        <end position="580"/>
    </location>
</feature>
<dbReference type="InterPro" id="IPR010372">
    <property type="entry name" value="DNA_pol3_delta_N"/>
</dbReference>
<dbReference type="GO" id="GO:0006260">
    <property type="term" value="P:DNA replication"/>
    <property type="evidence" value="ECO:0007669"/>
    <property type="project" value="InterPro"/>
</dbReference>
<evidence type="ECO:0000256" key="8">
    <source>
        <dbReference type="SAM" id="Phobius"/>
    </source>
</evidence>
<dbReference type="SMART" id="SM00849">
    <property type="entry name" value="Lactamase_B"/>
    <property type="match status" value="1"/>
</dbReference>
<dbReference type="NCBIfam" id="TIGR01128">
    <property type="entry name" value="holA"/>
    <property type="match status" value="1"/>
</dbReference>
<dbReference type="NCBIfam" id="TIGR00360">
    <property type="entry name" value="ComEC_N-term"/>
    <property type="match status" value="1"/>
</dbReference>
<feature type="compositionally biased region" description="Basic residues" evidence="7">
    <location>
        <begin position="966"/>
        <end position="979"/>
    </location>
</feature>
<feature type="domain" description="Metallo-beta-lactamase" evidence="9">
    <location>
        <begin position="627"/>
        <end position="856"/>
    </location>
</feature>
<dbReference type="InterPro" id="IPR004477">
    <property type="entry name" value="ComEC_N"/>
</dbReference>
<feature type="transmembrane region" description="Helical" evidence="8">
    <location>
        <begin position="499"/>
        <end position="521"/>
    </location>
</feature>
<feature type="transmembrane region" description="Helical" evidence="8">
    <location>
        <begin position="387"/>
        <end position="403"/>
    </location>
</feature>
<feature type="compositionally biased region" description="Low complexity" evidence="7">
    <location>
        <begin position="51"/>
        <end position="89"/>
    </location>
</feature>
<sequence length="1417" mass="144622">MGTAVCALAGLLLLGAAFVRRSRDDTGATAAAAGTAAAAPAVSAAPEAPVVPVVRGGQPGSSSGPGAVSDSSGPAPPAAAAQGQGAPSAAAPPPAPSAAPRAARNATRRTGLLGDRRLLAGAAVSLLCAAAAGGTAALHAADLHRGPLPELAQRRAAATVEVTVQEDPRALRPRVRGAQQSSGLIMVRAQADTLTDAGGVRTRVRTPVLLLVRTDGATARTRTAWLRLLPSTRLRMRAEMMPPAGDRPGGQDVAAVLRAGPGPPEVVAGPTAVQRAAGELRAGLRRASDGLGEDARGLLPGLVVGDTSRLSPELDEAFRATDMTHLTAVSGANLSILLVLLIGPPGIAHLAERRGLAPRLGLPLRTTAVVAALLTLGFVVVCRPEPSVLRAAACGLITVWAIGTGRRRSLLPALAAAVLALLFYDPWLARDFGFLLSVLATGSLLTLAPRWSAGLRRRGCPGRLAEALAAAAAAQTVCAPVVVVLAAHVSLVAVPCNLLAEFAVAPATVLGFAALVAAPFGMPVAKGCAWLAGWPVEAIAEIARTGASLPGAEMSWPGSWAGALGLAVVSVVLWLVVVRLRLPGRPWLCAVGALALLVALVRPAPLVRPFTGWPPVGWRVVACDVGQGDALVLAADAGRGGGGGAVVVDAGPEPRAVDRCLRGLGVRSVPLVVLTHFHADHVAGLPGVLRGRRVGEIRTTGLAQPADQAAFVRRTAREAGVPVTAAYAGERGRNGDLRWEVVWPLPPSGTVGGNGAPGVSAAGNVSGTGSTGWGGGSEEGGAGANDASVTLLVRTGGLSVFLPGDLEPDAQQALLAQRPDLPRVDVLKVAHHGSRFQDPELLRRLRPRVALVSAGSDNPYGHPARETLGTLAASGVLVARTDRHGELALVDRPDGTPAVVTRRGSPGADDGAPMPPVPASGQGAGAPERAGRTRRRSLPSCGGPASAAGGRRPGGGGVSRAPASLRVRRRGSRAGRGRGGRRDLRAPPATGRPRRRPRRPARPARAPALRSDPGAPPVRRPLPRPRPGRAAPVHAVRRSPRHCPSDGWRGVRGPVPGLPCGPVPGAARGPVPGRGRGRVSAGRGMLFAMAGKRKKTSDDPLAPVTVAVGQEELLVERAVRVVIDAARAADADTDVRDLAPGDLQPGTLAELTSPSLFAERKVVVVRAAQDLAADTVKDVKAYLAAPVEEITLVLVHAGGAKGKGLLDAARKAGAREVECPKMTKPADRLAFVRGEFRTLGRSATAEACQALVDAIGSDLRELASACAQLTADVEGTIDEAVVGRYYTGRAEASSFTVADRAVEGKAAEALETLRWAVATGVAPVLITSALAQGVRAIGKLAGAPRGARPGDLARELGMPPWKIDRVRQQMRGWTPDGVATALRAVAEADAAVKGAGSDPEYALEKAVVTIANAARAR</sequence>
<dbReference type="Pfam" id="PF21694">
    <property type="entry name" value="DNA_pol3_delta_C"/>
    <property type="match status" value="1"/>
</dbReference>
<dbReference type="InterPro" id="IPR008921">
    <property type="entry name" value="DNA_pol3_clamp-load_cplx_C"/>
</dbReference>
<accession>A0A8H1QR16</accession>
<reference evidence="10 11" key="1">
    <citation type="submission" date="2018-10" db="EMBL/GenBank/DDBJ databases">
        <title>Isolation of pseudouridimycin from Streptomyces albus DSM 40763.</title>
        <authorList>
            <person name="Rosenqvist P."/>
            <person name="Metsae-Ketelae M."/>
            <person name="Virta P."/>
        </authorList>
    </citation>
    <scope>NUCLEOTIDE SEQUENCE [LARGE SCALE GENOMIC DNA]</scope>
    <source>
        <strain evidence="10 11">DSM 40763</strain>
    </source>
</reference>
<gene>
    <name evidence="10" type="primary">holA</name>
    <name evidence="10" type="ORF">D8771_15300</name>
</gene>
<dbReference type="Pfam" id="PF06144">
    <property type="entry name" value="DNA_pol3_delta"/>
    <property type="match status" value="1"/>
</dbReference>
<feature type="transmembrane region" description="Helical" evidence="8">
    <location>
        <begin position="362"/>
        <end position="381"/>
    </location>
</feature>
<keyword evidence="3" id="KW-1003">Cell membrane</keyword>
<feature type="transmembrane region" description="Helical" evidence="8">
    <location>
        <begin position="464"/>
        <end position="487"/>
    </location>
</feature>
<evidence type="ECO:0000256" key="5">
    <source>
        <dbReference type="ARBA" id="ARBA00022989"/>
    </source>
</evidence>
<keyword evidence="4 8" id="KW-0812">Transmembrane</keyword>
<dbReference type="InterPro" id="IPR035681">
    <property type="entry name" value="ComA-like_MBL"/>
</dbReference>
<evidence type="ECO:0000256" key="1">
    <source>
        <dbReference type="ARBA" id="ARBA00004651"/>
    </source>
</evidence>
<evidence type="ECO:0000313" key="11">
    <source>
        <dbReference type="Proteomes" id="UP000298111"/>
    </source>
</evidence>
<protein>
    <recommendedName>
        <fullName evidence="2">DNA polymerase III subunit delta</fullName>
    </recommendedName>
</protein>